<dbReference type="KEGG" id="bze:COCCADRAFT_107392"/>
<evidence type="ECO:0000313" key="2">
    <source>
        <dbReference type="Proteomes" id="UP000053841"/>
    </source>
</evidence>
<dbReference type="RefSeq" id="XP_007716575.1">
    <property type="nucleotide sequence ID" value="XM_007718385.1"/>
</dbReference>
<name>W6XP21_COCC2</name>
<protein>
    <submittedName>
        <fullName evidence="1">Uncharacterized protein</fullName>
    </submittedName>
</protein>
<keyword evidence="2" id="KW-1185">Reference proteome</keyword>
<accession>W6XP21</accession>
<dbReference type="HOGENOM" id="CLU_1651853_0_0_1"/>
<gene>
    <name evidence="1" type="ORF">COCCADRAFT_107392</name>
</gene>
<organism evidence="1 2">
    <name type="scientific">Cochliobolus carbonum (strain 26-R-13)</name>
    <name type="common">Maize leaf spot fungus</name>
    <name type="synonym">Bipolaris zeicola</name>
    <dbReference type="NCBI Taxonomy" id="930089"/>
    <lineage>
        <taxon>Eukaryota</taxon>
        <taxon>Fungi</taxon>
        <taxon>Dikarya</taxon>
        <taxon>Ascomycota</taxon>
        <taxon>Pezizomycotina</taxon>
        <taxon>Dothideomycetes</taxon>
        <taxon>Pleosporomycetidae</taxon>
        <taxon>Pleosporales</taxon>
        <taxon>Pleosporineae</taxon>
        <taxon>Pleosporaceae</taxon>
        <taxon>Bipolaris</taxon>
    </lineage>
</organism>
<dbReference type="AlphaFoldDB" id="W6XP21"/>
<proteinExistence type="predicted"/>
<evidence type="ECO:0000313" key="1">
    <source>
        <dbReference type="EMBL" id="EUC29112.1"/>
    </source>
</evidence>
<dbReference type="Proteomes" id="UP000053841">
    <property type="component" value="Unassembled WGS sequence"/>
</dbReference>
<dbReference type="EMBL" id="KI964766">
    <property type="protein sequence ID" value="EUC29112.1"/>
    <property type="molecule type" value="Genomic_DNA"/>
</dbReference>
<dbReference type="GeneID" id="19143555"/>
<sequence length="160" mass="17346">MDTRVERACPTTCYQLLPSSVTSTQSPGGICRAVSSRTTYLLSAGAPQYASRGDQACRYQNMLSSSKQFPSDPATYSALALNLGSYKTPTMSGSTMAMARYPRICDSSASTTAARPTSGGFAAETWRRNKCQDLHNQGSTHTKPPCNFISQYPMSCAWRL</sequence>
<reference evidence="1 2" key="1">
    <citation type="journal article" date="2013" name="PLoS Genet.">
        <title>Comparative genome structure, secondary metabolite, and effector coding capacity across Cochliobolus pathogens.</title>
        <authorList>
            <person name="Condon B.J."/>
            <person name="Leng Y."/>
            <person name="Wu D."/>
            <person name="Bushley K.E."/>
            <person name="Ohm R.A."/>
            <person name="Otillar R."/>
            <person name="Martin J."/>
            <person name="Schackwitz W."/>
            <person name="Grimwood J."/>
            <person name="MohdZainudin N."/>
            <person name="Xue C."/>
            <person name="Wang R."/>
            <person name="Manning V.A."/>
            <person name="Dhillon B."/>
            <person name="Tu Z.J."/>
            <person name="Steffenson B.J."/>
            <person name="Salamov A."/>
            <person name="Sun H."/>
            <person name="Lowry S."/>
            <person name="LaButti K."/>
            <person name="Han J."/>
            <person name="Copeland A."/>
            <person name="Lindquist E."/>
            <person name="Barry K."/>
            <person name="Schmutz J."/>
            <person name="Baker S.E."/>
            <person name="Ciuffetti L.M."/>
            <person name="Grigoriev I.V."/>
            <person name="Zhong S."/>
            <person name="Turgeon B.G."/>
        </authorList>
    </citation>
    <scope>NUCLEOTIDE SEQUENCE [LARGE SCALE GENOMIC DNA]</scope>
    <source>
        <strain evidence="1 2">26-R-13</strain>
    </source>
</reference>